<dbReference type="GO" id="GO:0015074">
    <property type="term" value="P:DNA integration"/>
    <property type="evidence" value="ECO:0007669"/>
    <property type="project" value="InterPro"/>
</dbReference>
<accession>A0A0W1AU30</accession>
<name>A0A0W1AU30_9BACL</name>
<feature type="domain" description="Tyr recombinase" evidence="2">
    <location>
        <begin position="1"/>
        <end position="116"/>
    </location>
</feature>
<sequence length="130" mass="15461">MPRWYINELKRYERQWKKERMLCRVWLAEEGKQYLFQSGTGVMYYPSTATNTWSKFLKKNKFPHVKLHGLRHTAATLLREHGADQRNIQKFLRHAKMETTDRYTHEAETVSRALIAPLEAMGPRLPKFAP</sequence>
<gene>
    <name evidence="3" type="ORF">UQ64_24235</name>
</gene>
<dbReference type="Pfam" id="PF00589">
    <property type="entry name" value="Phage_integrase"/>
    <property type="match status" value="1"/>
</dbReference>
<dbReference type="InterPro" id="IPR013762">
    <property type="entry name" value="Integrase-like_cat_sf"/>
</dbReference>
<dbReference type="GO" id="GO:0006310">
    <property type="term" value="P:DNA recombination"/>
    <property type="evidence" value="ECO:0007669"/>
    <property type="project" value="UniProtKB-KW"/>
</dbReference>
<evidence type="ECO:0000259" key="2">
    <source>
        <dbReference type="PROSITE" id="PS51898"/>
    </source>
</evidence>
<dbReference type="OrthoDB" id="9803188at2"/>
<dbReference type="GO" id="GO:0003677">
    <property type="term" value="F:DNA binding"/>
    <property type="evidence" value="ECO:0007669"/>
    <property type="project" value="InterPro"/>
</dbReference>
<evidence type="ECO:0000313" key="3">
    <source>
        <dbReference type="EMBL" id="KTD84755.1"/>
    </source>
</evidence>
<keyword evidence="1" id="KW-0233">DNA recombination</keyword>
<comment type="caution">
    <text evidence="3">The sequence shown here is derived from an EMBL/GenBank/DDBJ whole genome shotgun (WGS) entry which is preliminary data.</text>
</comment>
<keyword evidence="4" id="KW-1185">Reference proteome</keyword>
<evidence type="ECO:0000256" key="1">
    <source>
        <dbReference type="ARBA" id="ARBA00023172"/>
    </source>
</evidence>
<dbReference type="InterPro" id="IPR002104">
    <property type="entry name" value="Integrase_catalytic"/>
</dbReference>
<evidence type="ECO:0000313" key="4">
    <source>
        <dbReference type="Proteomes" id="UP000054709"/>
    </source>
</evidence>
<dbReference type="InterPro" id="IPR011010">
    <property type="entry name" value="DNA_brk_join_enz"/>
</dbReference>
<dbReference type="PROSITE" id="PS51898">
    <property type="entry name" value="TYR_RECOMBINASE"/>
    <property type="match status" value="1"/>
</dbReference>
<dbReference type="Gene3D" id="1.10.443.10">
    <property type="entry name" value="Intergrase catalytic core"/>
    <property type="match status" value="1"/>
</dbReference>
<dbReference type="AlphaFoldDB" id="A0A0W1AU30"/>
<protein>
    <recommendedName>
        <fullName evidence="2">Tyr recombinase domain-containing protein</fullName>
    </recommendedName>
</protein>
<dbReference type="SUPFAM" id="SSF56349">
    <property type="entry name" value="DNA breaking-rejoining enzymes"/>
    <property type="match status" value="1"/>
</dbReference>
<dbReference type="Proteomes" id="UP000054709">
    <property type="component" value="Unassembled WGS sequence"/>
</dbReference>
<proteinExistence type="predicted"/>
<dbReference type="EMBL" id="LCZJ02000033">
    <property type="protein sequence ID" value="KTD84755.1"/>
    <property type="molecule type" value="Genomic_DNA"/>
</dbReference>
<organism evidence="3 4">
    <name type="scientific">Paenibacillus etheri</name>
    <dbReference type="NCBI Taxonomy" id="1306852"/>
    <lineage>
        <taxon>Bacteria</taxon>
        <taxon>Bacillati</taxon>
        <taxon>Bacillota</taxon>
        <taxon>Bacilli</taxon>
        <taxon>Bacillales</taxon>
        <taxon>Paenibacillaceae</taxon>
        <taxon>Paenibacillus</taxon>
    </lineage>
</organism>
<reference evidence="3 4" key="1">
    <citation type="journal article" date="2015" name="Int. Biodeterior. Biodegradation">
        <title>Physiological and genetic screening methods for the isolation of methyl tert-butyl ether-degrading bacteria for bioremediation purposes.</title>
        <authorList>
            <person name="Guisado I.M."/>
            <person name="Purswani J."/>
            <person name="Gonzalez Lopez J."/>
            <person name="Pozo C."/>
        </authorList>
    </citation>
    <scope>NUCLEOTIDE SEQUENCE [LARGE SCALE GENOMIC DNA]</scope>
    <source>
        <strain evidence="3 4">SH7</strain>
    </source>
</reference>